<dbReference type="AlphaFoldDB" id="A0A2M7WX53"/>
<sequence length="246" mass="28141">MTISQPVGIIGKAFVDGLKDILGEKLYGAYIYGAAAFPDTLPTNDIDFHVILKDKLTDNERSQLERLHGSLAKKYPPMGGELDGYYLLLKDALQSSPPKSQMRKRATDNSWALHREHILAGRYILLFGPHPKEIYPPATWPEIKTALDGELDYVEKHWQDYPDYCILNLGRLIYSFQTRDVVVSKAKAADWACKALPRWKRHINLARKSYARQATPKDKQFMLAEVGKFLEFAKERIEEVSQNTFI</sequence>
<dbReference type="Proteomes" id="UP000230538">
    <property type="component" value="Unassembled WGS sequence"/>
</dbReference>
<keyword evidence="1" id="KW-0808">Transferase</keyword>
<evidence type="ECO:0000259" key="2">
    <source>
        <dbReference type="Pfam" id="PF13427"/>
    </source>
</evidence>
<protein>
    <recommendedName>
        <fullName evidence="2">Adenylyltransferase AadA C-terminal domain-containing protein</fullName>
    </recommendedName>
</protein>
<evidence type="ECO:0000313" key="4">
    <source>
        <dbReference type="Proteomes" id="UP000230538"/>
    </source>
</evidence>
<dbReference type="Pfam" id="PF13427">
    <property type="entry name" value="AadA_C"/>
    <property type="match status" value="1"/>
</dbReference>
<reference evidence="4" key="1">
    <citation type="submission" date="2017-09" db="EMBL/GenBank/DDBJ databases">
        <title>Depth-based differentiation of microbial function through sediment-hosted aquifers and enrichment of novel symbionts in the deep terrestrial subsurface.</title>
        <authorList>
            <person name="Probst A.J."/>
            <person name="Ladd B."/>
            <person name="Jarett J.K."/>
            <person name="Geller-Mcgrath D.E."/>
            <person name="Sieber C.M.K."/>
            <person name="Emerson J.B."/>
            <person name="Anantharaman K."/>
            <person name="Thomas B.C."/>
            <person name="Malmstrom R."/>
            <person name="Stieglmeier M."/>
            <person name="Klingl A."/>
            <person name="Woyke T."/>
            <person name="Ryan C.M."/>
            <person name="Banfield J.F."/>
        </authorList>
    </citation>
    <scope>NUCLEOTIDE SEQUENCE [LARGE SCALE GENOMIC DNA]</scope>
</reference>
<gene>
    <name evidence="3" type="ORF">CO181_02755</name>
</gene>
<dbReference type="GO" id="GO:0016740">
    <property type="term" value="F:transferase activity"/>
    <property type="evidence" value="ECO:0007669"/>
    <property type="project" value="UniProtKB-KW"/>
</dbReference>
<dbReference type="InterPro" id="IPR025184">
    <property type="entry name" value="AadA_C"/>
</dbReference>
<organism evidence="3 4">
    <name type="scientific">candidate division WWE3 bacterium CG_4_9_14_3_um_filter_43_9</name>
    <dbReference type="NCBI Taxonomy" id="1975082"/>
    <lineage>
        <taxon>Bacteria</taxon>
        <taxon>Katanobacteria</taxon>
    </lineage>
</organism>
<proteinExistence type="predicted"/>
<dbReference type="EMBL" id="PFXB01000078">
    <property type="protein sequence ID" value="PJA37614.1"/>
    <property type="molecule type" value="Genomic_DNA"/>
</dbReference>
<evidence type="ECO:0000313" key="3">
    <source>
        <dbReference type="EMBL" id="PJA37614.1"/>
    </source>
</evidence>
<evidence type="ECO:0000256" key="1">
    <source>
        <dbReference type="ARBA" id="ARBA00022679"/>
    </source>
</evidence>
<accession>A0A2M7WX53</accession>
<feature type="domain" description="Adenylyltransferase AadA C-terminal" evidence="2">
    <location>
        <begin position="146"/>
        <end position="233"/>
    </location>
</feature>
<comment type="caution">
    <text evidence="3">The sequence shown here is derived from an EMBL/GenBank/DDBJ whole genome shotgun (WGS) entry which is preliminary data.</text>
</comment>
<name>A0A2M7WX53_UNCKA</name>